<proteinExistence type="predicted"/>
<dbReference type="EMBL" id="GU474852">
    <property type="protein sequence ID" value="ADI17030.1"/>
    <property type="molecule type" value="Genomic_DNA"/>
</dbReference>
<name>E0XRI9_9GAMM</name>
<protein>
    <submittedName>
        <fullName evidence="1">Uncharacterized protein</fullName>
    </submittedName>
</protein>
<dbReference type="AlphaFoldDB" id="E0XRI9"/>
<organism evidence="1">
    <name type="scientific">uncultured Vibrionales bacterium HF0010_22E23</name>
    <dbReference type="NCBI Taxonomy" id="710999"/>
    <lineage>
        <taxon>Bacteria</taxon>
        <taxon>Pseudomonadati</taxon>
        <taxon>Pseudomonadota</taxon>
        <taxon>Gammaproteobacteria</taxon>
        <taxon>Vibrionales</taxon>
        <taxon>environmental samples</taxon>
    </lineage>
</organism>
<evidence type="ECO:0000313" key="1">
    <source>
        <dbReference type="EMBL" id="ADI17030.1"/>
    </source>
</evidence>
<sequence>MLRCPTFKSRSYFEIFQCCCHNPQNALLTCLNPIQPLAFSVEAGGHSTDSNQRVKHLFFINFAGYFRRIDSVRLRVRQCAPCR</sequence>
<accession>E0XRI9</accession>
<reference evidence="1" key="1">
    <citation type="journal article" date="2011" name="Environ. Microbiol.">
        <title>Time-series analyses of Monterey Bay coastal microbial picoplankton using a 'genome proxy' microarray.</title>
        <authorList>
            <person name="Rich V.I."/>
            <person name="Pham V.D."/>
            <person name="Eppley J."/>
            <person name="Shi Y."/>
            <person name="DeLong E.F."/>
        </authorList>
    </citation>
    <scope>NUCLEOTIDE SEQUENCE</scope>
</reference>